<reference evidence="1 2" key="1">
    <citation type="submission" date="2018-04" db="EMBL/GenBank/DDBJ databases">
        <title>Genomic Encyclopedia of Archaeal and Bacterial Type Strains, Phase II (KMG-II): from individual species to whole genera.</title>
        <authorList>
            <person name="Goeker M."/>
        </authorList>
    </citation>
    <scope>NUCLEOTIDE SEQUENCE [LARGE SCALE GENOMIC DNA]</scope>
    <source>
        <strain evidence="1 2">DSM 29955</strain>
    </source>
</reference>
<comment type="caution">
    <text evidence="1">The sequence shown here is derived from an EMBL/GenBank/DDBJ whole genome shotgun (WGS) entry which is preliminary data.</text>
</comment>
<dbReference type="Gene3D" id="1.20.120.330">
    <property type="entry name" value="Nucleotidyltransferases domain 2"/>
    <property type="match status" value="1"/>
</dbReference>
<sequence>MPDAKLADGHLAVAKRLATTKRPTQSEIRRSISSAYYAVFHALARTCANSLVGRTPSQRPNKAWVEVYRGLNHGICKKACEQANTVEFPACIHEFADAFQQLQEYRHKADYDPNLRFSKADAETWYEIARLSVTSLRTANNVDKKAFSAWVLISSQGARNARKANNAN</sequence>
<name>A0A2T6KG45_9RHOB</name>
<gene>
    <name evidence="1" type="ORF">C8N45_106124</name>
</gene>
<dbReference type="Proteomes" id="UP000244523">
    <property type="component" value="Unassembled WGS sequence"/>
</dbReference>
<keyword evidence="2" id="KW-1185">Reference proteome</keyword>
<protein>
    <recommendedName>
        <fullName evidence="3">HEPN domain-containing protein</fullName>
    </recommendedName>
</protein>
<evidence type="ECO:0008006" key="3">
    <source>
        <dbReference type="Google" id="ProtNLM"/>
    </source>
</evidence>
<proteinExistence type="predicted"/>
<evidence type="ECO:0000313" key="2">
    <source>
        <dbReference type="Proteomes" id="UP000244523"/>
    </source>
</evidence>
<evidence type="ECO:0000313" key="1">
    <source>
        <dbReference type="EMBL" id="PUB14250.1"/>
    </source>
</evidence>
<dbReference type="AlphaFoldDB" id="A0A2T6KG45"/>
<organism evidence="1 2">
    <name type="scientific">Yoonia sediminilitoris</name>
    <dbReference type="NCBI Taxonomy" id="1286148"/>
    <lineage>
        <taxon>Bacteria</taxon>
        <taxon>Pseudomonadati</taxon>
        <taxon>Pseudomonadota</taxon>
        <taxon>Alphaproteobacteria</taxon>
        <taxon>Rhodobacterales</taxon>
        <taxon>Paracoccaceae</taxon>
        <taxon>Yoonia</taxon>
    </lineage>
</organism>
<dbReference type="EMBL" id="QBUD01000006">
    <property type="protein sequence ID" value="PUB14250.1"/>
    <property type="molecule type" value="Genomic_DNA"/>
</dbReference>
<accession>A0A2T6KG45</accession>